<sequence length="218" mass="23359">MVGMRVLVVEDHATLAERIGEGLRDAGMAVDIVYDGAAALTLAAETDYDVLVLDRDLPVVHGDQVCRSLAATDGARILMLTAASGVDDRVNGLELGADDYLGKPFAFHELVARVRALARRAPSAPPVVRRGDLTVDRARHRASRAGRPLSLTRKEFGVLEMLAAADGAVVSAEDLLEHVWDTTADPFSNIVSVTLTRLRRKLGAPPLIETVVGSGYRL</sequence>
<dbReference type="AlphaFoldDB" id="A0A8J3QUE6"/>
<dbReference type="SMART" id="SM00862">
    <property type="entry name" value="Trans_reg_C"/>
    <property type="match status" value="1"/>
</dbReference>
<dbReference type="PANTHER" id="PTHR48111">
    <property type="entry name" value="REGULATOR OF RPOS"/>
    <property type="match status" value="1"/>
</dbReference>
<dbReference type="InterPro" id="IPR039420">
    <property type="entry name" value="WalR-like"/>
</dbReference>
<dbReference type="InterPro" id="IPR036388">
    <property type="entry name" value="WH-like_DNA-bd_sf"/>
</dbReference>
<dbReference type="Gene3D" id="6.10.250.690">
    <property type="match status" value="1"/>
</dbReference>
<keyword evidence="1 3" id="KW-0238">DNA-binding</keyword>
<evidence type="ECO:0000259" key="5">
    <source>
        <dbReference type="PROSITE" id="PS51755"/>
    </source>
</evidence>
<protein>
    <submittedName>
        <fullName evidence="6">DNA-binding response regulator</fullName>
    </submittedName>
</protein>
<dbReference type="GO" id="GO:0032993">
    <property type="term" value="C:protein-DNA complex"/>
    <property type="evidence" value="ECO:0007669"/>
    <property type="project" value="TreeGrafter"/>
</dbReference>
<accession>A0A8J3QUE6</accession>
<dbReference type="Pfam" id="PF00072">
    <property type="entry name" value="Response_reg"/>
    <property type="match status" value="1"/>
</dbReference>
<feature type="modified residue" description="4-aspartylphosphate" evidence="2">
    <location>
        <position position="54"/>
    </location>
</feature>
<dbReference type="InterPro" id="IPR001789">
    <property type="entry name" value="Sig_transdc_resp-reg_receiver"/>
</dbReference>
<dbReference type="CDD" id="cd00383">
    <property type="entry name" value="trans_reg_C"/>
    <property type="match status" value="1"/>
</dbReference>
<keyword evidence="7" id="KW-1185">Reference proteome</keyword>
<dbReference type="Gene3D" id="3.40.50.2300">
    <property type="match status" value="1"/>
</dbReference>
<dbReference type="SUPFAM" id="SSF46894">
    <property type="entry name" value="C-terminal effector domain of the bipartite response regulators"/>
    <property type="match status" value="1"/>
</dbReference>
<dbReference type="SUPFAM" id="SSF52172">
    <property type="entry name" value="CheY-like"/>
    <property type="match status" value="1"/>
</dbReference>
<feature type="domain" description="OmpR/PhoB-type" evidence="5">
    <location>
        <begin position="125"/>
        <end position="218"/>
    </location>
</feature>
<dbReference type="InterPro" id="IPR011006">
    <property type="entry name" value="CheY-like_superfamily"/>
</dbReference>
<evidence type="ECO:0000259" key="4">
    <source>
        <dbReference type="PROSITE" id="PS50110"/>
    </source>
</evidence>
<keyword evidence="2" id="KW-0597">Phosphoprotein</keyword>
<proteinExistence type="predicted"/>
<dbReference type="Gene3D" id="1.10.10.10">
    <property type="entry name" value="Winged helix-like DNA-binding domain superfamily/Winged helix DNA-binding domain"/>
    <property type="match status" value="1"/>
</dbReference>
<gene>
    <name evidence="6" type="ORF">Raf01_48960</name>
</gene>
<evidence type="ECO:0000256" key="3">
    <source>
        <dbReference type="PROSITE-ProRule" id="PRU01091"/>
    </source>
</evidence>
<feature type="DNA-binding region" description="OmpR/PhoB-type" evidence="3">
    <location>
        <begin position="125"/>
        <end position="218"/>
    </location>
</feature>
<evidence type="ECO:0000256" key="2">
    <source>
        <dbReference type="PROSITE-ProRule" id="PRU00169"/>
    </source>
</evidence>
<evidence type="ECO:0000256" key="1">
    <source>
        <dbReference type="ARBA" id="ARBA00023125"/>
    </source>
</evidence>
<name>A0A8J3QUE6_9ACTN</name>
<dbReference type="PANTHER" id="PTHR48111:SF36">
    <property type="entry name" value="TRANSCRIPTIONAL REGULATORY PROTEIN CUTR"/>
    <property type="match status" value="1"/>
</dbReference>
<dbReference type="PROSITE" id="PS51755">
    <property type="entry name" value="OMPR_PHOB"/>
    <property type="match status" value="1"/>
</dbReference>
<feature type="domain" description="Response regulatory" evidence="4">
    <location>
        <begin position="5"/>
        <end position="118"/>
    </location>
</feature>
<dbReference type="Pfam" id="PF00486">
    <property type="entry name" value="Trans_reg_C"/>
    <property type="match status" value="1"/>
</dbReference>
<dbReference type="PROSITE" id="PS50110">
    <property type="entry name" value="RESPONSE_REGULATORY"/>
    <property type="match status" value="1"/>
</dbReference>
<dbReference type="InterPro" id="IPR016032">
    <property type="entry name" value="Sig_transdc_resp-reg_C-effctor"/>
</dbReference>
<evidence type="ECO:0000313" key="6">
    <source>
        <dbReference type="EMBL" id="GIH16724.1"/>
    </source>
</evidence>
<reference evidence="6" key="1">
    <citation type="submission" date="2021-01" db="EMBL/GenBank/DDBJ databases">
        <title>Whole genome shotgun sequence of Rugosimonospora africana NBRC 104875.</title>
        <authorList>
            <person name="Komaki H."/>
            <person name="Tamura T."/>
        </authorList>
    </citation>
    <scope>NUCLEOTIDE SEQUENCE</scope>
    <source>
        <strain evidence="6">NBRC 104875</strain>
    </source>
</reference>
<dbReference type="Proteomes" id="UP000642748">
    <property type="component" value="Unassembled WGS sequence"/>
</dbReference>
<dbReference type="GO" id="GO:0005829">
    <property type="term" value="C:cytosol"/>
    <property type="evidence" value="ECO:0007669"/>
    <property type="project" value="TreeGrafter"/>
</dbReference>
<dbReference type="SMART" id="SM00448">
    <property type="entry name" value="REC"/>
    <property type="match status" value="1"/>
</dbReference>
<comment type="caution">
    <text evidence="6">The sequence shown here is derived from an EMBL/GenBank/DDBJ whole genome shotgun (WGS) entry which is preliminary data.</text>
</comment>
<organism evidence="6 7">
    <name type="scientific">Rugosimonospora africana</name>
    <dbReference type="NCBI Taxonomy" id="556532"/>
    <lineage>
        <taxon>Bacteria</taxon>
        <taxon>Bacillati</taxon>
        <taxon>Actinomycetota</taxon>
        <taxon>Actinomycetes</taxon>
        <taxon>Micromonosporales</taxon>
        <taxon>Micromonosporaceae</taxon>
        <taxon>Rugosimonospora</taxon>
    </lineage>
</organism>
<dbReference type="GO" id="GO:0006355">
    <property type="term" value="P:regulation of DNA-templated transcription"/>
    <property type="evidence" value="ECO:0007669"/>
    <property type="project" value="InterPro"/>
</dbReference>
<evidence type="ECO:0000313" key="7">
    <source>
        <dbReference type="Proteomes" id="UP000642748"/>
    </source>
</evidence>
<dbReference type="GO" id="GO:0000976">
    <property type="term" value="F:transcription cis-regulatory region binding"/>
    <property type="evidence" value="ECO:0007669"/>
    <property type="project" value="TreeGrafter"/>
</dbReference>
<dbReference type="InterPro" id="IPR001867">
    <property type="entry name" value="OmpR/PhoB-type_DNA-bd"/>
</dbReference>
<dbReference type="EMBL" id="BONZ01000045">
    <property type="protein sequence ID" value="GIH16724.1"/>
    <property type="molecule type" value="Genomic_DNA"/>
</dbReference>
<dbReference type="GO" id="GO:0000156">
    <property type="term" value="F:phosphorelay response regulator activity"/>
    <property type="evidence" value="ECO:0007669"/>
    <property type="project" value="TreeGrafter"/>
</dbReference>